<reference evidence="1" key="1">
    <citation type="journal article" date="2012" name="PLoS ONE">
        <title>Gene sets for utilization of primary and secondary nutrition supplies in the distal gut of endangered iberian lynx.</title>
        <authorList>
            <person name="Alcaide M."/>
            <person name="Messina E."/>
            <person name="Richter M."/>
            <person name="Bargiela R."/>
            <person name="Peplies J."/>
            <person name="Huws S.A."/>
            <person name="Newbold C.J."/>
            <person name="Golyshin P.N."/>
            <person name="Simon M.A."/>
            <person name="Lopez G."/>
            <person name="Yakimov M.M."/>
            <person name="Ferrer M."/>
        </authorList>
    </citation>
    <scope>NUCLEOTIDE SEQUENCE</scope>
</reference>
<dbReference type="EMBL" id="AMCI01005005">
    <property type="protein sequence ID" value="EJW96975.1"/>
    <property type="molecule type" value="Genomic_DNA"/>
</dbReference>
<accession>J9CAL7</accession>
<evidence type="ECO:0000313" key="1">
    <source>
        <dbReference type="EMBL" id="EJW96975.1"/>
    </source>
</evidence>
<name>J9CAL7_9ZZZZ</name>
<proteinExistence type="predicted"/>
<gene>
    <name evidence="1" type="ORF">EVA_14922</name>
</gene>
<dbReference type="InterPro" id="IPR014718">
    <property type="entry name" value="GH-type_carb-bd"/>
</dbReference>
<organism evidence="1">
    <name type="scientific">gut metagenome</name>
    <dbReference type="NCBI Taxonomy" id="749906"/>
    <lineage>
        <taxon>unclassified sequences</taxon>
        <taxon>metagenomes</taxon>
        <taxon>organismal metagenomes</taxon>
    </lineage>
</organism>
<dbReference type="GO" id="GO:0005975">
    <property type="term" value="P:carbohydrate metabolic process"/>
    <property type="evidence" value="ECO:0007669"/>
    <property type="project" value="InterPro"/>
</dbReference>
<sequence length="153" mass="17132">MGGHPAIQLPNWDETREVNGYLQLEGELQHIGRAGEQGCLEPEQHAVPTDEQGRIELKVDNFIHDALIFDAEQVKAASVLDTNGKRVARIESSAPVWLFWAPAGKNCPFICCEPWYGLCDHQGFEGPVSERPFIQQAEPGETWKGYFKIEVEA</sequence>
<dbReference type="GO" id="GO:0003824">
    <property type="term" value="F:catalytic activity"/>
    <property type="evidence" value="ECO:0007669"/>
    <property type="project" value="InterPro"/>
</dbReference>
<dbReference type="Gene3D" id="2.70.98.10">
    <property type="match status" value="1"/>
</dbReference>
<dbReference type="SUPFAM" id="SSF74650">
    <property type="entry name" value="Galactose mutarotase-like"/>
    <property type="match status" value="1"/>
</dbReference>
<dbReference type="InterPro" id="IPR011013">
    <property type="entry name" value="Gal_mutarotase_sf_dom"/>
</dbReference>
<comment type="caution">
    <text evidence="1">The sequence shown here is derived from an EMBL/GenBank/DDBJ whole genome shotgun (WGS) entry which is preliminary data.</text>
</comment>
<dbReference type="AlphaFoldDB" id="J9CAL7"/>
<dbReference type="GO" id="GO:0030246">
    <property type="term" value="F:carbohydrate binding"/>
    <property type="evidence" value="ECO:0007669"/>
    <property type="project" value="InterPro"/>
</dbReference>
<protein>
    <submittedName>
        <fullName evidence="1">Aldose 1-epimerase family protein</fullName>
    </submittedName>
</protein>